<name>A0A6A6WG53_9PEZI</name>
<accession>A0A6A6WG53</accession>
<proteinExistence type="predicted"/>
<sequence>MHTLSLDSLSPSPPFTFHKRPRRDEMMSSRAPARPLCTTHNATLHPLPTRRRRSLAANIHIFLARPLLLKLAKLLSLWLCNHQLCFPSCHDRPSPVSMSCHSLQSAWLVPPRPLLLCACVCECIMWVCVCAIHHFAVRAAKYPCC</sequence>
<protein>
    <submittedName>
        <fullName evidence="2">Uncharacterized protein</fullName>
    </submittedName>
</protein>
<keyword evidence="3" id="KW-1185">Reference proteome</keyword>
<feature type="compositionally biased region" description="Low complexity" evidence="1">
    <location>
        <begin position="1"/>
        <end position="10"/>
    </location>
</feature>
<evidence type="ECO:0000313" key="2">
    <source>
        <dbReference type="EMBL" id="KAF2761020.1"/>
    </source>
</evidence>
<dbReference type="AlphaFoldDB" id="A0A6A6WG53"/>
<reference evidence="2" key="1">
    <citation type="journal article" date="2020" name="Stud. Mycol.">
        <title>101 Dothideomycetes genomes: a test case for predicting lifestyles and emergence of pathogens.</title>
        <authorList>
            <person name="Haridas S."/>
            <person name="Albert R."/>
            <person name="Binder M."/>
            <person name="Bloem J."/>
            <person name="Labutti K."/>
            <person name="Salamov A."/>
            <person name="Andreopoulos B."/>
            <person name="Baker S."/>
            <person name="Barry K."/>
            <person name="Bills G."/>
            <person name="Bluhm B."/>
            <person name="Cannon C."/>
            <person name="Castanera R."/>
            <person name="Culley D."/>
            <person name="Daum C."/>
            <person name="Ezra D."/>
            <person name="Gonzalez J."/>
            <person name="Henrissat B."/>
            <person name="Kuo A."/>
            <person name="Liang C."/>
            <person name="Lipzen A."/>
            <person name="Lutzoni F."/>
            <person name="Magnuson J."/>
            <person name="Mondo S."/>
            <person name="Nolan M."/>
            <person name="Ohm R."/>
            <person name="Pangilinan J."/>
            <person name="Park H.-J."/>
            <person name="Ramirez L."/>
            <person name="Alfaro M."/>
            <person name="Sun H."/>
            <person name="Tritt A."/>
            <person name="Yoshinaga Y."/>
            <person name="Zwiers L.-H."/>
            <person name="Turgeon B."/>
            <person name="Goodwin S."/>
            <person name="Spatafora J."/>
            <person name="Crous P."/>
            <person name="Grigoriev I."/>
        </authorList>
    </citation>
    <scope>NUCLEOTIDE SEQUENCE</scope>
    <source>
        <strain evidence="2">CBS 121739</strain>
    </source>
</reference>
<dbReference type="GeneID" id="54481207"/>
<evidence type="ECO:0000256" key="1">
    <source>
        <dbReference type="SAM" id="MobiDB-lite"/>
    </source>
</evidence>
<dbReference type="EMBL" id="ML996567">
    <property type="protein sequence ID" value="KAF2761020.1"/>
    <property type="molecule type" value="Genomic_DNA"/>
</dbReference>
<dbReference type="Proteomes" id="UP000799437">
    <property type="component" value="Unassembled WGS sequence"/>
</dbReference>
<organism evidence="2 3">
    <name type="scientific">Pseudovirgaria hyperparasitica</name>
    <dbReference type="NCBI Taxonomy" id="470096"/>
    <lineage>
        <taxon>Eukaryota</taxon>
        <taxon>Fungi</taxon>
        <taxon>Dikarya</taxon>
        <taxon>Ascomycota</taxon>
        <taxon>Pezizomycotina</taxon>
        <taxon>Dothideomycetes</taxon>
        <taxon>Dothideomycetes incertae sedis</taxon>
        <taxon>Acrospermales</taxon>
        <taxon>Acrospermaceae</taxon>
        <taxon>Pseudovirgaria</taxon>
    </lineage>
</organism>
<gene>
    <name evidence="2" type="ORF">EJ05DRAFT_250483</name>
</gene>
<evidence type="ECO:0000313" key="3">
    <source>
        <dbReference type="Proteomes" id="UP000799437"/>
    </source>
</evidence>
<dbReference type="RefSeq" id="XP_033603471.1">
    <property type="nucleotide sequence ID" value="XM_033740153.1"/>
</dbReference>
<feature type="region of interest" description="Disordered" evidence="1">
    <location>
        <begin position="1"/>
        <end position="30"/>
    </location>
</feature>